<keyword evidence="3" id="KW-1185">Reference proteome</keyword>
<dbReference type="HOGENOM" id="CLU_2093357_0_0_7"/>
<dbReference type="RefSeq" id="WP_012648411.1">
    <property type="nucleotide sequence ID" value="NC_011979.1"/>
</dbReference>
<keyword evidence="1" id="KW-0472">Membrane</keyword>
<dbReference type="AlphaFoldDB" id="B9M4Z9"/>
<reference evidence="2 3" key="1">
    <citation type="submission" date="2009-01" db="EMBL/GenBank/DDBJ databases">
        <title>Complete sequence of Geobacter sp. FRC-32.</title>
        <authorList>
            <consortium name="US DOE Joint Genome Institute"/>
            <person name="Lucas S."/>
            <person name="Copeland A."/>
            <person name="Lapidus A."/>
            <person name="Glavina del Rio T."/>
            <person name="Dalin E."/>
            <person name="Tice H."/>
            <person name="Bruce D."/>
            <person name="Goodwin L."/>
            <person name="Pitluck S."/>
            <person name="Saunders E."/>
            <person name="Brettin T."/>
            <person name="Detter J.C."/>
            <person name="Han C."/>
            <person name="Larimer F."/>
            <person name="Land M."/>
            <person name="Hauser L."/>
            <person name="Kyrpides N."/>
            <person name="Ovchinnikova G."/>
            <person name="Kostka J."/>
            <person name="Richardson P."/>
        </authorList>
    </citation>
    <scope>NUCLEOTIDE SEQUENCE [LARGE SCALE GENOMIC DNA]</scope>
    <source>
        <strain evidence="3">DSM 22248 / JCM 15807 / FRC-32</strain>
    </source>
</reference>
<feature type="transmembrane region" description="Helical" evidence="1">
    <location>
        <begin position="53"/>
        <end position="71"/>
    </location>
</feature>
<sequence>MVQVKKSLVVLNGFIHDFAAGYWLAAIIAIAVLHDMHGRQPMVTGILNQLEHLFFWQSVAAGVIIMATGSGRTFTYVDNYYGVDSERTRRRMLLVKHIILFIAFGIGYWFVFDMTFH</sequence>
<name>B9M4Z9_GEODF</name>
<evidence type="ECO:0000313" key="2">
    <source>
        <dbReference type="EMBL" id="ACM21683.1"/>
    </source>
</evidence>
<proteinExistence type="predicted"/>
<feature type="transmembrane region" description="Helical" evidence="1">
    <location>
        <begin position="7"/>
        <end position="33"/>
    </location>
</feature>
<organism evidence="2 3">
    <name type="scientific">Geotalea daltonii (strain DSM 22248 / JCM 15807 / FRC-32)</name>
    <name type="common">Geobacter daltonii</name>
    <dbReference type="NCBI Taxonomy" id="316067"/>
    <lineage>
        <taxon>Bacteria</taxon>
        <taxon>Pseudomonadati</taxon>
        <taxon>Thermodesulfobacteriota</taxon>
        <taxon>Desulfuromonadia</taxon>
        <taxon>Geobacterales</taxon>
        <taxon>Geobacteraceae</taxon>
        <taxon>Geotalea</taxon>
    </lineage>
</organism>
<feature type="transmembrane region" description="Helical" evidence="1">
    <location>
        <begin position="92"/>
        <end position="111"/>
    </location>
</feature>
<accession>B9M4Z9</accession>
<evidence type="ECO:0000256" key="1">
    <source>
        <dbReference type="SAM" id="Phobius"/>
    </source>
</evidence>
<gene>
    <name evidence="2" type="ordered locus">Geob_3340</name>
</gene>
<keyword evidence="1" id="KW-1133">Transmembrane helix</keyword>
<dbReference type="Proteomes" id="UP000007721">
    <property type="component" value="Chromosome"/>
</dbReference>
<dbReference type="EMBL" id="CP001390">
    <property type="protein sequence ID" value="ACM21683.1"/>
    <property type="molecule type" value="Genomic_DNA"/>
</dbReference>
<protein>
    <submittedName>
        <fullName evidence="2">Uncharacterized protein</fullName>
    </submittedName>
</protein>
<dbReference type="KEGG" id="geo:Geob_3340"/>
<dbReference type="OrthoDB" id="5398373at2"/>
<keyword evidence="1" id="KW-0812">Transmembrane</keyword>
<evidence type="ECO:0000313" key="3">
    <source>
        <dbReference type="Proteomes" id="UP000007721"/>
    </source>
</evidence>